<dbReference type="Pfam" id="PF14344">
    <property type="entry name" value="DUF4397"/>
    <property type="match status" value="1"/>
</dbReference>
<sequence length="309" mass="30262">MARPSPAVRASASGSSRPRALRAAALVVATAVAVVLLPVGAAGASTATAYLRAAHLVPDLGAMDVRLSPFSGEGDPEALAPVLEITASYGAVGGYEALPPGRYAVALRPAGSDPSSDPVLSLTFDLTAGQAYTVAGLGSSDDPSLELLEDELTRPADGTARVRLLGASLEAPTAQVSAVDGPALGTARLGEATDYTQAPAGPWTLRAEGDGASGESEVDLDAGDVYTLLVLDGDDGLQLQAVLDAGGVGTVPVGAAATGLGGLADGAGGPGPSAGVVLAALAAGALLVLLAAVPLARPARRRAEPPATR</sequence>
<comment type="caution">
    <text evidence="3">The sequence shown here is derived from an EMBL/GenBank/DDBJ whole genome shotgun (WGS) entry which is preliminary data.</text>
</comment>
<keyword evidence="1" id="KW-0472">Membrane</keyword>
<gene>
    <name evidence="3" type="ORF">ACFPJ6_04155</name>
</gene>
<protein>
    <submittedName>
        <fullName evidence="3">DUF4397 domain-containing protein</fullName>
    </submittedName>
</protein>
<dbReference type="InterPro" id="IPR025510">
    <property type="entry name" value="DUF4397"/>
</dbReference>
<evidence type="ECO:0000256" key="1">
    <source>
        <dbReference type="SAM" id="Phobius"/>
    </source>
</evidence>
<evidence type="ECO:0000313" key="3">
    <source>
        <dbReference type="EMBL" id="MFC5379978.1"/>
    </source>
</evidence>
<keyword evidence="1" id="KW-1133">Transmembrane helix</keyword>
<dbReference type="EMBL" id="JBHSLD010000004">
    <property type="protein sequence ID" value="MFC5379978.1"/>
    <property type="molecule type" value="Genomic_DNA"/>
</dbReference>
<evidence type="ECO:0000313" key="4">
    <source>
        <dbReference type="Proteomes" id="UP001596122"/>
    </source>
</evidence>
<evidence type="ECO:0000259" key="2">
    <source>
        <dbReference type="Pfam" id="PF14344"/>
    </source>
</evidence>
<dbReference type="RefSeq" id="WP_340271472.1">
    <property type="nucleotide sequence ID" value="NZ_JBBEOG010000011.1"/>
</dbReference>
<keyword evidence="4" id="KW-1185">Reference proteome</keyword>
<proteinExistence type="predicted"/>
<feature type="domain" description="DUF4397" evidence="2">
    <location>
        <begin position="49"/>
        <end position="174"/>
    </location>
</feature>
<keyword evidence="1" id="KW-0812">Transmembrane</keyword>
<dbReference type="Proteomes" id="UP001596122">
    <property type="component" value="Unassembled WGS sequence"/>
</dbReference>
<name>A0ABW0GJD7_9MICO</name>
<organism evidence="3 4">
    <name type="scientific">Aquipuribacter nitratireducens</name>
    <dbReference type="NCBI Taxonomy" id="650104"/>
    <lineage>
        <taxon>Bacteria</taxon>
        <taxon>Bacillati</taxon>
        <taxon>Actinomycetota</taxon>
        <taxon>Actinomycetes</taxon>
        <taxon>Micrococcales</taxon>
        <taxon>Intrasporangiaceae</taxon>
        <taxon>Aquipuribacter</taxon>
    </lineage>
</organism>
<feature type="transmembrane region" description="Helical" evidence="1">
    <location>
        <begin position="274"/>
        <end position="296"/>
    </location>
</feature>
<reference evidence="4" key="1">
    <citation type="journal article" date="2019" name="Int. J. Syst. Evol. Microbiol.">
        <title>The Global Catalogue of Microorganisms (GCM) 10K type strain sequencing project: providing services to taxonomists for standard genome sequencing and annotation.</title>
        <authorList>
            <consortium name="The Broad Institute Genomics Platform"/>
            <consortium name="The Broad Institute Genome Sequencing Center for Infectious Disease"/>
            <person name="Wu L."/>
            <person name="Ma J."/>
        </authorList>
    </citation>
    <scope>NUCLEOTIDE SEQUENCE [LARGE SCALE GENOMIC DNA]</scope>
    <source>
        <strain evidence="4">CCUG 43114</strain>
    </source>
</reference>
<accession>A0ABW0GJD7</accession>